<dbReference type="PATRIC" id="fig|273057.12.peg.788"/>
<dbReference type="HOGENOM" id="CLU_104910_1_0_2"/>
<accession>Q7LXI8</accession>
<organism evidence="2 3">
    <name type="scientific">Saccharolobus solfataricus (strain ATCC 35092 / DSM 1617 / JCM 11322 / P2)</name>
    <name type="common">Sulfolobus solfataricus</name>
    <dbReference type="NCBI Taxonomy" id="273057"/>
    <lineage>
        <taxon>Archaea</taxon>
        <taxon>Thermoproteota</taxon>
        <taxon>Thermoprotei</taxon>
        <taxon>Sulfolobales</taxon>
        <taxon>Sulfolobaceae</taxon>
        <taxon>Saccharolobus</taxon>
    </lineage>
</organism>
<sequence>MGLLLVDIGMKKLYSVKVRILHKGCWTEKIKQYKIRTIKISPYGSKRVKVIIASPSHQIIKDLKESENVNEVIKYRKLNGGYLIEFSEDKDNTIAGMLLEFEDKILNYSNVINKGVEFWDFVATSKGVINSLKERFGIEDIEVKGVSLDKFLGNALTEKEVLILKIALNMGYFNYPRNIKAKDIAEILGISKQDFLYHLRNSINKIITSIDLDK</sequence>
<dbReference type="RefSeq" id="WP_010923078.1">
    <property type="nucleotide sequence ID" value="NC_002754.1"/>
</dbReference>
<dbReference type="EMBL" id="AE006641">
    <property type="protein sequence ID" value="AAK41083.1"/>
    <property type="molecule type" value="Genomic_DNA"/>
</dbReference>
<evidence type="ECO:0000313" key="3">
    <source>
        <dbReference type="Proteomes" id="UP000001974"/>
    </source>
</evidence>
<dbReference type="AlphaFoldDB" id="Q7LXI8"/>
<feature type="domain" description="HTH bat-type" evidence="1">
    <location>
        <begin position="156"/>
        <end position="208"/>
    </location>
</feature>
<evidence type="ECO:0000259" key="1">
    <source>
        <dbReference type="Pfam" id="PF04967"/>
    </source>
</evidence>
<dbReference type="InterPro" id="IPR007050">
    <property type="entry name" value="HTH_bacterioopsin"/>
</dbReference>
<keyword evidence="3" id="KW-1185">Reference proteome</keyword>
<dbReference type="PIR" id="D90228">
    <property type="entry name" value="D90228"/>
</dbReference>
<name>Q7LXI8_SACS2</name>
<dbReference type="GeneID" id="1455050"/>
<dbReference type="eggNOG" id="arCOG02272">
    <property type="taxonomic scope" value="Archaea"/>
</dbReference>
<dbReference type="PANTHER" id="PTHR34236:SF1">
    <property type="entry name" value="DIMETHYL SULFOXIDE REDUCTASE TRANSCRIPTIONAL ACTIVATOR"/>
    <property type="match status" value="1"/>
</dbReference>
<gene>
    <name evidence="2" type="ordered locus">SSO0785</name>
</gene>
<dbReference type="EnsemblBacteria" id="AAK41083">
    <property type="protein sequence ID" value="AAK41083"/>
    <property type="gene ID" value="SSO0785"/>
</dbReference>
<dbReference type="PaxDb" id="273057-SSO0785"/>
<reference evidence="3" key="1">
    <citation type="journal article" date="2001" name="Proc. Natl. Acad. Sci. U.S.A.">
        <title>The complete genome of the crenarchaeon Sulfolobus solfataricus P2.</title>
        <authorList>
            <person name="She Q."/>
            <person name="Singh R.K."/>
            <person name="Confalonieri F."/>
            <person name="Zivanovic Y."/>
            <person name="Allard G."/>
            <person name="Awayez M.J."/>
            <person name="Chan-Weiher C.C.-Y."/>
            <person name="Clausen I.G."/>
            <person name="Curtis B.A."/>
            <person name="De Moors A."/>
            <person name="Erauso G."/>
            <person name="Fletcher C."/>
            <person name="Gordon P.M.K."/>
            <person name="Heikamp-de Jong I."/>
            <person name="Jeffries A.C."/>
            <person name="Kozera C.J."/>
            <person name="Medina N."/>
            <person name="Peng X."/>
            <person name="Thi-Ngoc H.P."/>
            <person name="Redder P."/>
            <person name="Schenk M.E."/>
            <person name="Theriault C."/>
            <person name="Tolstrup N."/>
            <person name="Charlebois R.L."/>
            <person name="Doolittle W.F."/>
            <person name="Duguet M."/>
            <person name="Gaasterland T."/>
            <person name="Garrett R.A."/>
            <person name="Ragan M.A."/>
            <person name="Sensen C.W."/>
            <person name="Van der Oost J."/>
        </authorList>
    </citation>
    <scope>NUCLEOTIDE SEQUENCE [LARGE SCALE GENOMIC DNA]</scope>
    <source>
        <strain evidence="3">ATCC 35092 / DSM 1617 / JCM 11322 / P2</strain>
    </source>
</reference>
<proteinExistence type="predicted"/>
<dbReference type="KEGG" id="sso:SSO0785"/>
<dbReference type="Proteomes" id="UP000001974">
    <property type="component" value="Chromosome"/>
</dbReference>
<evidence type="ECO:0000313" key="2">
    <source>
        <dbReference type="EMBL" id="AAK41083.1"/>
    </source>
</evidence>
<dbReference type="InParanoid" id="Q7LXI8"/>
<protein>
    <recommendedName>
        <fullName evidence="1">HTH bat-type domain-containing protein</fullName>
    </recommendedName>
</protein>
<dbReference type="PANTHER" id="PTHR34236">
    <property type="entry name" value="DIMETHYL SULFOXIDE REDUCTASE TRANSCRIPTIONAL ACTIVATOR"/>
    <property type="match status" value="1"/>
</dbReference>
<dbReference type="PhylomeDB" id="Q7LXI8"/>
<dbReference type="Pfam" id="PF04967">
    <property type="entry name" value="HTH_10"/>
    <property type="match status" value="1"/>
</dbReference>